<keyword evidence="2" id="KW-0223">Dioxygenase</keyword>
<dbReference type="PATRIC" id="fig|595434.4.peg.918"/>
<protein>
    <submittedName>
        <fullName evidence="2">Phytanoyl-CoA dioxygenase</fullName>
    </submittedName>
</protein>
<dbReference type="STRING" id="595434.RISK_000957"/>
<keyword evidence="3" id="KW-1185">Reference proteome</keyword>
<reference evidence="2" key="1">
    <citation type="submission" date="2015-05" db="EMBL/GenBank/DDBJ databases">
        <title>Permanent draft genome of Rhodopirellula islandicus K833.</title>
        <authorList>
            <person name="Kizina J."/>
            <person name="Richter M."/>
            <person name="Glockner F.O."/>
            <person name="Harder J."/>
        </authorList>
    </citation>
    <scope>NUCLEOTIDE SEQUENCE [LARGE SCALE GENOMIC DNA]</scope>
    <source>
        <strain evidence="2">K833</strain>
    </source>
</reference>
<dbReference type="Gene3D" id="2.60.120.620">
    <property type="entry name" value="q2cbj1_9rhob like domain"/>
    <property type="match status" value="1"/>
</dbReference>
<proteinExistence type="predicted"/>
<sequence>MDSLTMDSSTILQHEISVPMNETGSPSDAAFAIIPDRESIETVPREIRFFPTENASPQLLSPGQIEAWNRDGYLGPLDVLDPEETASLREYFDALLAETMAAGKDSYSISSAHLKHARVWELLQHPKLVGYVSDLLGENVIGWGSHFFCKMPGDGKRVDWHQDASYWPLTPTKAVTVWLAIDDADLGNGGMEVYTGSHQHGLIDFDMTDSDSGNVLDQVVSEPEKYGQHRFTPVHAGQVSIHSDLLVHGSAPNQSDRRRCGLTLRYCPADVTAYLGWEKKGVIVSGTASPDKWPGAQRPNSLL</sequence>
<name>A0A0J1BKU9_RHOIS</name>
<gene>
    <name evidence="2" type="ORF">RISK_000957</name>
</gene>
<dbReference type="InterPro" id="IPR008775">
    <property type="entry name" value="Phytyl_CoA_dOase-like"/>
</dbReference>
<accession>A0A0J1BKU9</accession>
<evidence type="ECO:0000313" key="2">
    <source>
        <dbReference type="EMBL" id="KLU07156.1"/>
    </source>
</evidence>
<comment type="caution">
    <text evidence="2">The sequence shown here is derived from an EMBL/GenBank/DDBJ whole genome shotgun (WGS) entry which is preliminary data.</text>
</comment>
<comment type="cofactor">
    <cofactor evidence="1">
        <name>Fe(2+)</name>
        <dbReference type="ChEBI" id="CHEBI:29033"/>
    </cofactor>
</comment>
<dbReference type="Proteomes" id="UP000036367">
    <property type="component" value="Unassembled WGS sequence"/>
</dbReference>
<evidence type="ECO:0000313" key="3">
    <source>
        <dbReference type="Proteomes" id="UP000036367"/>
    </source>
</evidence>
<dbReference type="PANTHER" id="PTHR20883:SF48">
    <property type="entry name" value="ECTOINE DIOXYGENASE"/>
    <property type="match status" value="1"/>
</dbReference>
<evidence type="ECO:0000256" key="1">
    <source>
        <dbReference type="ARBA" id="ARBA00001954"/>
    </source>
</evidence>
<dbReference type="GO" id="GO:0005506">
    <property type="term" value="F:iron ion binding"/>
    <property type="evidence" value="ECO:0007669"/>
    <property type="project" value="UniProtKB-ARBA"/>
</dbReference>
<dbReference type="AlphaFoldDB" id="A0A0J1BKU9"/>
<dbReference type="GO" id="GO:0016706">
    <property type="term" value="F:2-oxoglutarate-dependent dioxygenase activity"/>
    <property type="evidence" value="ECO:0007669"/>
    <property type="project" value="UniProtKB-ARBA"/>
</dbReference>
<dbReference type="SUPFAM" id="SSF51197">
    <property type="entry name" value="Clavaminate synthase-like"/>
    <property type="match status" value="1"/>
</dbReference>
<dbReference type="Pfam" id="PF05721">
    <property type="entry name" value="PhyH"/>
    <property type="match status" value="1"/>
</dbReference>
<dbReference type="EMBL" id="LECT01000007">
    <property type="protein sequence ID" value="KLU07156.1"/>
    <property type="molecule type" value="Genomic_DNA"/>
</dbReference>
<organism evidence="2 3">
    <name type="scientific">Rhodopirellula islandica</name>
    <dbReference type="NCBI Taxonomy" id="595434"/>
    <lineage>
        <taxon>Bacteria</taxon>
        <taxon>Pseudomonadati</taxon>
        <taxon>Planctomycetota</taxon>
        <taxon>Planctomycetia</taxon>
        <taxon>Pirellulales</taxon>
        <taxon>Pirellulaceae</taxon>
        <taxon>Rhodopirellula</taxon>
    </lineage>
</organism>
<keyword evidence="2" id="KW-0560">Oxidoreductase</keyword>
<dbReference type="PANTHER" id="PTHR20883">
    <property type="entry name" value="PHYTANOYL-COA DIOXYGENASE DOMAIN CONTAINING 1"/>
    <property type="match status" value="1"/>
</dbReference>